<dbReference type="InterPro" id="IPR003593">
    <property type="entry name" value="AAA+_ATPase"/>
</dbReference>
<dbReference type="InterPro" id="IPR058031">
    <property type="entry name" value="AAA_lid_NorR"/>
</dbReference>
<evidence type="ECO:0000256" key="2">
    <source>
        <dbReference type="ARBA" id="ARBA00022840"/>
    </source>
</evidence>
<keyword evidence="8" id="KW-1185">Reference proteome</keyword>
<gene>
    <name evidence="7" type="ORF">NP439_18670</name>
</gene>
<keyword evidence="5" id="KW-0804">Transcription</keyword>
<feature type="domain" description="Sigma-54 factor interaction" evidence="6">
    <location>
        <begin position="323"/>
        <end position="551"/>
    </location>
</feature>
<dbReference type="InterPro" id="IPR010524">
    <property type="entry name" value="Sig_transdc_resp-reg_PrpR_N"/>
</dbReference>
<dbReference type="SUPFAM" id="SSF55785">
    <property type="entry name" value="PYP-like sensor domain (PAS domain)"/>
    <property type="match status" value="1"/>
</dbReference>
<evidence type="ECO:0000313" key="7">
    <source>
        <dbReference type="EMBL" id="UUI02048.1"/>
    </source>
</evidence>
<dbReference type="InterPro" id="IPR025662">
    <property type="entry name" value="Sigma_54_int_dom_ATP-bd_1"/>
</dbReference>
<dbReference type="CDD" id="cd00009">
    <property type="entry name" value="AAA"/>
    <property type="match status" value="1"/>
</dbReference>
<dbReference type="Pfam" id="PF02954">
    <property type="entry name" value="HTH_8"/>
    <property type="match status" value="1"/>
</dbReference>
<dbReference type="InterPro" id="IPR035965">
    <property type="entry name" value="PAS-like_dom_sf"/>
</dbReference>
<evidence type="ECO:0000256" key="1">
    <source>
        <dbReference type="ARBA" id="ARBA00022741"/>
    </source>
</evidence>
<dbReference type="InterPro" id="IPR000014">
    <property type="entry name" value="PAS"/>
</dbReference>
<dbReference type="SMART" id="SM00382">
    <property type="entry name" value="AAA"/>
    <property type="match status" value="1"/>
</dbReference>
<proteinExistence type="predicted"/>
<dbReference type="PROSITE" id="PS00675">
    <property type="entry name" value="SIGMA54_INTERACT_1"/>
    <property type="match status" value="1"/>
</dbReference>
<dbReference type="Pfam" id="PF25601">
    <property type="entry name" value="AAA_lid_14"/>
    <property type="match status" value="1"/>
</dbReference>
<dbReference type="SUPFAM" id="SSF46689">
    <property type="entry name" value="Homeodomain-like"/>
    <property type="match status" value="1"/>
</dbReference>
<dbReference type="Pfam" id="PF06506">
    <property type="entry name" value="PrpR_N"/>
    <property type="match status" value="1"/>
</dbReference>
<dbReference type="PROSITE" id="PS00676">
    <property type="entry name" value="SIGMA54_INTERACT_2"/>
    <property type="match status" value="1"/>
</dbReference>
<dbReference type="SMART" id="SM00091">
    <property type="entry name" value="PAS"/>
    <property type="match status" value="1"/>
</dbReference>
<name>A0ABY5JS91_9BACI</name>
<dbReference type="PROSITE" id="PS00688">
    <property type="entry name" value="SIGMA54_INTERACT_3"/>
    <property type="match status" value="1"/>
</dbReference>
<dbReference type="Gene3D" id="1.10.10.60">
    <property type="entry name" value="Homeodomain-like"/>
    <property type="match status" value="1"/>
</dbReference>
<evidence type="ECO:0000256" key="3">
    <source>
        <dbReference type="ARBA" id="ARBA00023015"/>
    </source>
</evidence>
<reference evidence="7" key="1">
    <citation type="submission" date="2022-07" db="EMBL/GenBank/DDBJ databases">
        <title>FELIX.</title>
        <authorList>
            <person name="Wan K.H."/>
            <person name="Park S."/>
            <person name="Lawrence Q."/>
            <person name="Eichenberger J.P."/>
            <person name="Booth B.W."/>
            <person name="Piaggio A.J."/>
            <person name="Chandler J.C."/>
            <person name="Franklin A.B."/>
            <person name="Celniker S.E."/>
        </authorList>
    </citation>
    <scope>NUCLEOTIDE SEQUENCE</scope>
    <source>
        <strain evidence="7">QA-1986 374</strain>
    </source>
</reference>
<keyword evidence="3" id="KW-0805">Transcription regulation</keyword>
<dbReference type="InterPro" id="IPR002078">
    <property type="entry name" value="Sigma_54_int"/>
</dbReference>
<dbReference type="InterPro" id="IPR009057">
    <property type="entry name" value="Homeodomain-like_sf"/>
</dbReference>
<dbReference type="PANTHER" id="PTHR32071">
    <property type="entry name" value="TRANSCRIPTIONAL REGULATORY PROTEIN"/>
    <property type="match status" value="1"/>
</dbReference>
<dbReference type="Gene3D" id="1.10.8.60">
    <property type="match status" value="1"/>
</dbReference>
<dbReference type="PANTHER" id="PTHR32071:SF57">
    <property type="entry name" value="C4-DICARBOXYLATE TRANSPORT TRANSCRIPTIONAL REGULATORY PROTEIN DCTD"/>
    <property type="match status" value="1"/>
</dbReference>
<organism evidence="7 8">
    <name type="scientific">Oceanobacillus jeddahense</name>
    <dbReference type="NCBI Taxonomy" id="1462527"/>
    <lineage>
        <taxon>Bacteria</taxon>
        <taxon>Bacillati</taxon>
        <taxon>Bacillota</taxon>
        <taxon>Bacilli</taxon>
        <taxon>Bacillales</taxon>
        <taxon>Bacillaceae</taxon>
        <taxon>Oceanobacillus</taxon>
    </lineage>
</organism>
<dbReference type="EMBL" id="CP101914">
    <property type="protein sequence ID" value="UUI02048.1"/>
    <property type="molecule type" value="Genomic_DNA"/>
</dbReference>
<dbReference type="InterPro" id="IPR025943">
    <property type="entry name" value="Sigma_54_int_dom_ATP-bd_2"/>
</dbReference>
<evidence type="ECO:0000259" key="6">
    <source>
        <dbReference type="PROSITE" id="PS50045"/>
    </source>
</evidence>
<sequence>MAHKIIMTVGYPEMANTIRRISRELGFDVVIVEGILQEAAKEVKRNVDAGDYEVVVSRAGTAKEISKIVDLPIVYSDSDHFDLVKGFKKARELGEKICFITYPEEGFMFNFKEIIDIIGFEVMILPYKTQEELISQIKFAKESGIEVVVGGGIRAAEFAQSYGMKSMYLSISERSIKRTLILADKVASDRIRIKKEAESLDAVINASEEGILFLNEEGKIEACNQAIERIFNVKIKDLRNKSPEDLKNDELGKLLKKQKICMEKGNFTLGNINISYEPVILNKERIGTVITVREVSQVQKLETKIRRDLHKKGLLARFTFSDITHQSEQMKSVIQLANEYAVTDSTILIIGESGTGKELLAQSIHNASNRKERPFVAVNCAALPENLLESELFGYTEGAFTGANKGGRQGVFELAHEGTIFLDEIGEIPSHIQTRLLRVLQEKEVMRIGADHVTPVDIRIVAATNQKLWNLVQEGKFRLDLYFRLSVLHLNIPPLFQRKDDIPALVNHFLSKVNADQTFEDFSTQLQHFFMTYRWPGNVRQLENVVERYYLRVHHTNMEEQAFMNEILNETEVEESQIGGHDSMIVETGTIGEIEKQVILQMLDRHNDNKTIVAEKLGISRTTLWKRLNED</sequence>
<dbReference type="Pfam" id="PF00158">
    <property type="entry name" value="Sigma54_activat"/>
    <property type="match status" value="1"/>
</dbReference>
<dbReference type="PROSITE" id="PS50045">
    <property type="entry name" value="SIGMA54_INTERACT_4"/>
    <property type="match status" value="1"/>
</dbReference>
<dbReference type="InterPro" id="IPR002197">
    <property type="entry name" value="HTH_Fis"/>
</dbReference>
<dbReference type="Gene3D" id="3.40.50.10660">
    <property type="entry name" value="PrpR receptor domain-like"/>
    <property type="match status" value="1"/>
</dbReference>
<protein>
    <submittedName>
        <fullName evidence="7">Sigma 54-interacting transcriptional regulator</fullName>
    </submittedName>
</protein>
<dbReference type="SUPFAM" id="SSF159800">
    <property type="entry name" value="PrpR receptor domain-like"/>
    <property type="match status" value="1"/>
</dbReference>
<evidence type="ECO:0000256" key="4">
    <source>
        <dbReference type="ARBA" id="ARBA00023125"/>
    </source>
</evidence>
<dbReference type="Gene3D" id="3.40.50.300">
    <property type="entry name" value="P-loop containing nucleotide triphosphate hydrolases"/>
    <property type="match status" value="1"/>
</dbReference>
<dbReference type="InterPro" id="IPR027417">
    <property type="entry name" value="P-loop_NTPase"/>
</dbReference>
<dbReference type="Gene3D" id="3.40.50.2300">
    <property type="match status" value="1"/>
</dbReference>
<evidence type="ECO:0000313" key="8">
    <source>
        <dbReference type="Proteomes" id="UP001059773"/>
    </source>
</evidence>
<keyword evidence="4" id="KW-0238">DNA-binding</keyword>
<dbReference type="RefSeq" id="WP_256707326.1">
    <property type="nucleotide sequence ID" value="NZ_CP101914.1"/>
</dbReference>
<dbReference type="SUPFAM" id="SSF52540">
    <property type="entry name" value="P-loop containing nucleoside triphosphate hydrolases"/>
    <property type="match status" value="1"/>
</dbReference>
<keyword evidence="2" id="KW-0067">ATP-binding</keyword>
<dbReference type="Proteomes" id="UP001059773">
    <property type="component" value="Chromosome"/>
</dbReference>
<dbReference type="InterPro" id="IPR025944">
    <property type="entry name" value="Sigma_54_int_dom_CS"/>
</dbReference>
<evidence type="ECO:0000256" key="5">
    <source>
        <dbReference type="ARBA" id="ARBA00023163"/>
    </source>
</evidence>
<accession>A0ABY5JS91</accession>
<dbReference type="Gene3D" id="3.30.450.20">
    <property type="entry name" value="PAS domain"/>
    <property type="match status" value="1"/>
</dbReference>
<keyword evidence="1" id="KW-0547">Nucleotide-binding</keyword>